<dbReference type="STRING" id="1129794.C427_0555"/>
<dbReference type="NCBIfam" id="TIGR03789">
    <property type="entry name" value="pdsO"/>
    <property type="match status" value="1"/>
</dbReference>
<dbReference type="PANTHER" id="PTHR30329:SF21">
    <property type="entry name" value="LIPOPROTEIN YIAD-RELATED"/>
    <property type="match status" value="1"/>
</dbReference>
<dbReference type="PROSITE" id="PS51123">
    <property type="entry name" value="OMPA_2"/>
    <property type="match status" value="1"/>
</dbReference>
<dbReference type="Proteomes" id="UP000011864">
    <property type="component" value="Chromosome"/>
</dbReference>
<keyword evidence="9" id="KW-1185">Reference proteome</keyword>
<dbReference type="PATRIC" id="fig|1129794.4.peg.550"/>
<keyword evidence="5" id="KW-0812">Transmembrane</keyword>
<dbReference type="CDD" id="cd07185">
    <property type="entry name" value="OmpA_C-like"/>
    <property type="match status" value="1"/>
</dbReference>
<dbReference type="eggNOG" id="COG2885">
    <property type="taxonomic scope" value="Bacteria"/>
</dbReference>
<feature type="transmembrane region" description="Helical" evidence="5">
    <location>
        <begin position="43"/>
        <end position="69"/>
    </location>
</feature>
<proteinExistence type="predicted"/>
<dbReference type="PRINTS" id="PR01021">
    <property type="entry name" value="OMPADOMAIN"/>
</dbReference>
<evidence type="ECO:0000256" key="6">
    <source>
        <dbReference type="SAM" id="SignalP"/>
    </source>
</evidence>
<protein>
    <recommendedName>
        <fullName evidence="7">OmpA-like domain-containing protein</fullName>
    </recommendedName>
</protein>
<dbReference type="KEGG" id="gps:C427_0555"/>
<accession>K7AE39</accession>
<name>K7AE39_9ALTE</name>
<dbReference type="InterPro" id="IPR050330">
    <property type="entry name" value="Bact_OuterMem_StrucFunc"/>
</dbReference>
<dbReference type="OrthoDB" id="7061829at2"/>
<dbReference type="Pfam" id="PF00691">
    <property type="entry name" value="OmpA"/>
    <property type="match status" value="1"/>
</dbReference>
<dbReference type="EMBL" id="CP003837">
    <property type="protein sequence ID" value="AGH42665.1"/>
    <property type="molecule type" value="Genomic_DNA"/>
</dbReference>
<evidence type="ECO:0000256" key="4">
    <source>
        <dbReference type="PROSITE-ProRule" id="PRU00473"/>
    </source>
</evidence>
<evidence type="ECO:0000256" key="2">
    <source>
        <dbReference type="ARBA" id="ARBA00023136"/>
    </source>
</evidence>
<evidence type="ECO:0000313" key="8">
    <source>
        <dbReference type="EMBL" id="AGH42665.1"/>
    </source>
</evidence>
<feature type="domain" description="OmpA-like" evidence="7">
    <location>
        <begin position="122"/>
        <end position="239"/>
    </location>
</feature>
<dbReference type="GO" id="GO:0009279">
    <property type="term" value="C:cell outer membrane"/>
    <property type="evidence" value="ECO:0007669"/>
    <property type="project" value="UniProtKB-SubCell"/>
</dbReference>
<dbReference type="InterPro" id="IPR006664">
    <property type="entry name" value="OMP_bac"/>
</dbReference>
<feature type="chain" id="PRO_5003899064" description="OmpA-like domain-containing protein" evidence="6">
    <location>
        <begin position="28"/>
        <end position="247"/>
    </location>
</feature>
<dbReference type="InterPro" id="IPR036737">
    <property type="entry name" value="OmpA-like_sf"/>
</dbReference>
<gene>
    <name evidence="8" type="ORF">C427_0555</name>
</gene>
<evidence type="ECO:0000256" key="1">
    <source>
        <dbReference type="ARBA" id="ARBA00004442"/>
    </source>
</evidence>
<comment type="subcellular location">
    <subcellularLocation>
        <location evidence="1">Cell outer membrane</location>
    </subcellularLocation>
</comment>
<dbReference type="InterPro" id="IPR022511">
    <property type="entry name" value="PdsO"/>
</dbReference>
<evidence type="ECO:0000256" key="3">
    <source>
        <dbReference type="ARBA" id="ARBA00023237"/>
    </source>
</evidence>
<organism evidence="8 9">
    <name type="scientific">Paraglaciecola psychrophila 170</name>
    <dbReference type="NCBI Taxonomy" id="1129794"/>
    <lineage>
        <taxon>Bacteria</taxon>
        <taxon>Pseudomonadati</taxon>
        <taxon>Pseudomonadota</taxon>
        <taxon>Gammaproteobacteria</taxon>
        <taxon>Alteromonadales</taxon>
        <taxon>Alteromonadaceae</taxon>
        <taxon>Paraglaciecola</taxon>
    </lineage>
</organism>
<dbReference type="HOGENOM" id="CLU_099038_0_0_6"/>
<keyword evidence="2 4" id="KW-0472">Membrane</keyword>
<dbReference type="InterPro" id="IPR006665">
    <property type="entry name" value="OmpA-like"/>
</dbReference>
<feature type="signal peptide" evidence="6">
    <location>
        <begin position="1"/>
        <end position="27"/>
    </location>
</feature>
<dbReference type="Gene3D" id="3.30.1330.60">
    <property type="entry name" value="OmpA-like domain"/>
    <property type="match status" value="1"/>
</dbReference>
<dbReference type="PANTHER" id="PTHR30329">
    <property type="entry name" value="STATOR ELEMENT OF FLAGELLAR MOTOR COMPLEX"/>
    <property type="match status" value="1"/>
</dbReference>
<dbReference type="SUPFAM" id="SSF103088">
    <property type="entry name" value="OmpA-like"/>
    <property type="match status" value="1"/>
</dbReference>
<evidence type="ECO:0000313" key="9">
    <source>
        <dbReference type="Proteomes" id="UP000011864"/>
    </source>
</evidence>
<sequence length="247" mass="27089">MKHKKITSIKMTTAIAFTCLLSGSAIAEQRSVQEKTNEVIGLSSGVVIGTAIAGPLGGIIAGIFGVMIADDLNSDKKLETANTALEQKDQQLFVMQQNFEQAKERAMVQIASMDSALEQATFNHSVPEIESNIQFKTASYVLETHYKSQLDLIAKTLQKNPALSITLSGFADKRGDSTFNQALSEQRALTVKNYLINKNVREEQVITNSFGESSLVSAGVHFEDDFFDRRVMLKVSDDQTEMTAANQ</sequence>
<keyword evidence="6" id="KW-0732">Signal</keyword>
<dbReference type="AlphaFoldDB" id="K7AE39"/>
<reference evidence="8 9" key="1">
    <citation type="journal article" date="2013" name="Genome Announc.">
        <title>Complete Genome Sequence of Glaciecola psychrophila Strain 170T.</title>
        <authorList>
            <person name="Yin J."/>
            <person name="Chen J."/>
            <person name="Liu G."/>
            <person name="Yu Y."/>
            <person name="Song L."/>
            <person name="Wang X."/>
            <person name="Qu X."/>
        </authorList>
    </citation>
    <scope>NUCLEOTIDE SEQUENCE [LARGE SCALE GENOMIC DNA]</scope>
    <source>
        <strain evidence="8 9">170</strain>
    </source>
</reference>
<evidence type="ECO:0000259" key="7">
    <source>
        <dbReference type="PROSITE" id="PS51123"/>
    </source>
</evidence>
<evidence type="ECO:0000256" key="5">
    <source>
        <dbReference type="SAM" id="Phobius"/>
    </source>
</evidence>
<keyword evidence="5" id="KW-1133">Transmembrane helix</keyword>
<dbReference type="RefSeq" id="WP_007640447.1">
    <property type="nucleotide sequence ID" value="NC_020514.1"/>
</dbReference>
<keyword evidence="3" id="KW-0998">Cell outer membrane</keyword>